<dbReference type="Proteomes" id="UP001060018">
    <property type="component" value="Chromosome"/>
</dbReference>
<dbReference type="RefSeq" id="WP_257746117.1">
    <property type="nucleotide sequence ID" value="NZ_CP102487.1"/>
</dbReference>
<evidence type="ECO:0000256" key="5">
    <source>
        <dbReference type="ARBA" id="ARBA00022691"/>
    </source>
</evidence>
<dbReference type="Pfam" id="PF02086">
    <property type="entry name" value="MethyltransfD12"/>
    <property type="match status" value="1"/>
</dbReference>
<dbReference type="GO" id="GO:1904047">
    <property type="term" value="F:S-adenosyl-L-methionine binding"/>
    <property type="evidence" value="ECO:0007669"/>
    <property type="project" value="TreeGrafter"/>
</dbReference>
<dbReference type="EMBL" id="CP102487">
    <property type="protein sequence ID" value="UUX60132.1"/>
    <property type="molecule type" value="Genomic_DNA"/>
</dbReference>
<dbReference type="Gene3D" id="3.40.50.150">
    <property type="entry name" value="Vaccinia Virus protein VP39"/>
    <property type="match status" value="1"/>
</dbReference>
<dbReference type="InterPro" id="IPR029063">
    <property type="entry name" value="SAM-dependent_MTases_sf"/>
</dbReference>
<keyword evidence="5" id="KW-0949">S-adenosyl-L-methionine</keyword>
<dbReference type="InterPro" id="IPR012327">
    <property type="entry name" value="MeTrfase_D12"/>
</dbReference>
<dbReference type="GO" id="GO:0009007">
    <property type="term" value="F:site-specific DNA-methyltransferase (adenine-specific) activity"/>
    <property type="evidence" value="ECO:0007669"/>
    <property type="project" value="UniProtKB-EC"/>
</dbReference>
<dbReference type="GO" id="GO:0043565">
    <property type="term" value="F:sequence-specific DNA binding"/>
    <property type="evidence" value="ECO:0007669"/>
    <property type="project" value="TreeGrafter"/>
</dbReference>
<protein>
    <recommendedName>
        <fullName evidence="2">site-specific DNA-methyltransferase (adenine-specific)</fullName>
        <ecNumber evidence="2">2.1.1.72</ecNumber>
    </recommendedName>
</protein>
<evidence type="ECO:0000256" key="6">
    <source>
        <dbReference type="ARBA" id="ARBA00047942"/>
    </source>
</evidence>
<dbReference type="EC" id="2.1.1.72" evidence="2"/>
<accession>A0AA95BT83</accession>
<dbReference type="REBASE" id="651855">
    <property type="entry name" value="M.GhaS2ORF5850P"/>
</dbReference>
<evidence type="ECO:0000256" key="4">
    <source>
        <dbReference type="ARBA" id="ARBA00022679"/>
    </source>
</evidence>
<comment type="similarity">
    <text evidence="1">Belongs to the N(4)/N(6)-methyltransferase family.</text>
</comment>
<dbReference type="Gene3D" id="1.10.1020.10">
    <property type="entry name" value="Adenine-specific Methyltransferase, Domain 2"/>
    <property type="match status" value="1"/>
</dbReference>
<gene>
    <name evidence="7" type="ORF">NUH22_05850</name>
</gene>
<dbReference type="InterPro" id="IPR023095">
    <property type="entry name" value="Ade_MeTrfase_dom_2"/>
</dbReference>
<dbReference type="PIRSF" id="PIRSF000398">
    <property type="entry name" value="M_m6A_EcoRV"/>
    <property type="match status" value="1"/>
</dbReference>
<evidence type="ECO:0000256" key="3">
    <source>
        <dbReference type="ARBA" id="ARBA00022603"/>
    </source>
</evidence>
<dbReference type="PRINTS" id="PR00505">
    <property type="entry name" value="D12N6MTFRASE"/>
</dbReference>
<dbReference type="GO" id="GO:0032259">
    <property type="term" value="P:methylation"/>
    <property type="evidence" value="ECO:0007669"/>
    <property type="project" value="UniProtKB-KW"/>
</dbReference>
<sequence length="275" mass="31776">MADFFSRTIQAQPSPATVYAEPFAGGAGAALRLLEDEVVGRIILNDKNPGIFEFWQNVYRRTDQFVDDIRRTLPTVEEWHVHREIYMNPAEADAYELGFATFFLNRCNHSGILSARPIGGLEQHGNWKIDARFKPEYLAKRIEHVARRRDQVELHNLDALDFMTLLESRSAPTFTYVDPPYIQQGEELYMQQFGDEQHLSLSQRLEKTKLQWVLTYDDHKTISDDLYKGRRCAAFGIAHTAQKQHIGREYIVFSDDLIVPDLQVLPNRAAEYLEA</sequence>
<comment type="catalytic activity">
    <reaction evidence="6">
        <text>a 2'-deoxyadenosine in DNA + S-adenosyl-L-methionine = an N(6)-methyl-2'-deoxyadenosine in DNA + S-adenosyl-L-homocysteine + H(+)</text>
        <dbReference type="Rhea" id="RHEA:15197"/>
        <dbReference type="Rhea" id="RHEA-COMP:12418"/>
        <dbReference type="Rhea" id="RHEA-COMP:12419"/>
        <dbReference type="ChEBI" id="CHEBI:15378"/>
        <dbReference type="ChEBI" id="CHEBI:57856"/>
        <dbReference type="ChEBI" id="CHEBI:59789"/>
        <dbReference type="ChEBI" id="CHEBI:90615"/>
        <dbReference type="ChEBI" id="CHEBI:90616"/>
        <dbReference type="EC" id="2.1.1.72"/>
    </reaction>
</comment>
<dbReference type="AlphaFoldDB" id="A0AA95BT83"/>
<dbReference type="SUPFAM" id="SSF53335">
    <property type="entry name" value="S-adenosyl-L-methionine-dependent methyltransferases"/>
    <property type="match status" value="1"/>
</dbReference>
<dbReference type="PANTHER" id="PTHR30481:SF2">
    <property type="entry name" value="SITE-SPECIFIC DNA-METHYLTRANSFERASE (ADENINE-SPECIFIC)"/>
    <property type="match status" value="1"/>
</dbReference>
<proteinExistence type="inferred from homology"/>
<evidence type="ECO:0000313" key="8">
    <source>
        <dbReference type="Proteomes" id="UP001060018"/>
    </source>
</evidence>
<dbReference type="GO" id="GO:0009307">
    <property type="term" value="P:DNA restriction-modification system"/>
    <property type="evidence" value="ECO:0007669"/>
    <property type="project" value="InterPro"/>
</dbReference>
<evidence type="ECO:0000256" key="1">
    <source>
        <dbReference type="ARBA" id="ARBA00006594"/>
    </source>
</evidence>
<name>A0AA95BT83_9MICC</name>
<dbReference type="InterPro" id="IPR012263">
    <property type="entry name" value="M_m6A_EcoRV"/>
</dbReference>
<evidence type="ECO:0000256" key="2">
    <source>
        <dbReference type="ARBA" id="ARBA00011900"/>
    </source>
</evidence>
<keyword evidence="4" id="KW-0808">Transferase</keyword>
<dbReference type="PANTHER" id="PTHR30481">
    <property type="entry name" value="DNA ADENINE METHYLASE"/>
    <property type="match status" value="1"/>
</dbReference>
<dbReference type="GO" id="GO:0006298">
    <property type="term" value="P:mismatch repair"/>
    <property type="evidence" value="ECO:0007669"/>
    <property type="project" value="TreeGrafter"/>
</dbReference>
<evidence type="ECO:0000313" key="7">
    <source>
        <dbReference type="EMBL" id="UUX60132.1"/>
    </source>
</evidence>
<reference evidence="7" key="1">
    <citation type="journal article" date="2022" name="Pest Manag. Sci.">
        <title>Glutamicibacter halophytocola-mediated host fitness of potato tuber moth on Solanaceae crops.</title>
        <authorList>
            <person name="Wang W."/>
            <person name="Xiao G."/>
            <person name="Du G."/>
            <person name="Chang L."/>
            <person name="Yang Y."/>
            <person name="Ye J."/>
            <person name="Chen B."/>
        </authorList>
    </citation>
    <scope>NUCLEOTIDE SEQUENCE</scope>
    <source>
        <strain evidence="7">S2</strain>
    </source>
</reference>
<keyword evidence="3 7" id="KW-0489">Methyltransferase</keyword>
<organism evidence="7 8">
    <name type="scientific">Glutamicibacter halophytocola</name>
    <dbReference type="NCBI Taxonomy" id="1933880"/>
    <lineage>
        <taxon>Bacteria</taxon>
        <taxon>Bacillati</taxon>
        <taxon>Actinomycetota</taxon>
        <taxon>Actinomycetes</taxon>
        <taxon>Micrococcales</taxon>
        <taxon>Micrococcaceae</taxon>
        <taxon>Glutamicibacter</taxon>
    </lineage>
</organism>